<dbReference type="HOGENOM" id="CLU_000445_89_3_7"/>
<evidence type="ECO:0000256" key="6">
    <source>
        <dbReference type="ARBA" id="ARBA00022692"/>
    </source>
</evidence>
<evidence type="ECO:0000256" key="10">
    <source>
        <dbReference type="ARBA" id="ARBA00022989"/>
    </source>
</evidence>
<evidence type="ECO:0000256" key="4">
    <source>
        <dbReference type="ARBA" id="ARBA00022553"/>
    </source>
</evidence>
<reference evidence="15 16" key="1">
    <citation type="journal article" date="2014" name="Nature">
        <title>An environmental bacterial taxon with a large and distinct metabolic repertoire.</title>
        <authorList>
            <person name="Wilson M.C."/>
            <person name="Mori T."/>
            <person name="Ruckert C."/>
            <person name="Uria A.R."/>
            <person name="Helf M.J."/>
            <person name="Takada K."/>
            <person name="Gernert C."/>
            <person name="Steffens U.A."/>
            <person name="Heycke N."/>
            <person name="Schmitt S."/>
            <person name="Rinke C."/>
            <person name="Helfrich E.J."/>
            <person name="Brachmann A.O."/>
            <person name="Gurgui C."/>
            <person name="Wakimoto T."/>
            <person name="Kracht M."/>
            <person name="Crusemann M."/>
            <person name="Hentschel U."/>
            <person name="Abe I."/>
            <person name="Matsunaga S."/>
            <person name="Kalinowski J."/>
            <person name="Takeyama H."/>
            <person name="Piel J."/>
        </authorList>
    </citation>
    <scope>NUCLEOTIDE SEQUENCE [LARGE SCALE GENOMIC DNA]</scope>
    <source>
        <strain evidence="16">TSY1</strain>
    </source>
</reference>
<keyword evidence="8" id="KW-0418">Kinase</keyword>
<comment type="catalytic activity">
    <reaction evidence="1">
        <text>ATP + protein L-histidine = ADP + protein N-phospho-L-histidine.</text>
        <dbReference type="EC" id="2.7.13.3"/>
    </reaction>
</comment>
<dbReference type="PANTHER" id="PTHR43711">
    <property type="entry name" value="TWO-COMPONENT HISTIDINE KINASE"/>
    <property type="match status" value="1"/>
</dbReference>
<keyword evidence="13" id="KW-0175">Coiled coil</keyword>
<comment type="caution">
    <text evidence="15">The sequence shown here is derived from an EMBL/GenBank/DDBJ whole genome shotgun (WGS) entry which is preliminary data.</text>
</comment>
<evidence type="ECO:0000256" key="8">
    <source>
        <dbReference type="ARBA" id="ARBA00022777"/>
    </source>
</evidence>
<keyword evidence="6" id="KW-0812">Transmembrane</keyword>
<dbReference type="CDD" id="cd00075">
    <property type="entry name" value="HATPase"/>
    <property type="match status" value="1"/>
</dbReference>
<dbReference type="SUPFAM" id="SSF55874">
    <property type="entry name" value="ATPase domain of HSP90 chaperone/DNA topoisomerase II/histidine kinase"/>
    <property type="match status" value="1"/>
</dbReference>
<dbReference type="InterPro" id="IPR036097">
    <property type="entry name" value="HisK_dim/P_sf"/>
</dbReference>
<dbReference type="Gene3D" id="3.30.565.10">
    <property type="entry name" value="Histidine kinase-like ATPase, C-terminal domain"/>
    <property type="match status" value="1"/>
</dbReference>
<keyword evidence="5" id="KW-0808">Transferase</keyword>
<evidence type="ECO:0000313" key="16">
    <source>
        <dbReference type="Proteomes" id="UP000019141"/>
    </source>
</evidence>
<dbReference type="InterPro" id="IPR003594">
    <property type="entry name" value="HATPase_dom"/>
</dbReference>
<accession>W4L4X1</accession>
<dbReference type="PANTHER" id="PTHR43711:SF1">
    <property type="entry name" value="HISTIDINE KINASE 1"/>
    <property type="match status" value="1"/>
</dbReference>
<dbReference type="FunFam" id="3.30.565.10:FF:000006">
    <property type="entry name" value="Sensor histidine kinase WalK"/>
    <property type="match status" value="1"/>
</dbReference>
<comment type="subcellular location">
    <subcellularLocation>
        <location evidence="2">Membrane</location>
    </subcellularLocation>
</comment>
<dbReference type="InterPro" id="IPR004358">
    <property type="entry name" value="Sig_transdc_His_kin-like_C"/>
</dbReference>
<keyword evidence="12" id="KW-0472">Membrane</keyword>
<evidence type="ECO:0000256" key="1">
    <source>
        <dbReference type="ARBA" id="ARBA00000085"/>
    </source>
</evidence>
<dbReference type="Gene3D" id="1.10.287.130">
    <property type="match status" value="1"/>
</dbReference>
<dbReference type="GO" id="GO:0000155">
    <property type="term" value="F:phosphorelay sensor kinase activity"/>
    <property type="evidence" value="ECO:0007669"/>
    <property type="project" value="InterPro"/>
</dbReference>
<dbReference type="Pfam" id="PF02518">
    <property type="entry name" value="HATPase_c"/>
    <property type="match status" value="1"/>
</dbReference>
<dbReference type="PRINTS" id="PR00344">
    <property type="entry name" value="BCTRLSENSOR"/>
</dbReference>
<evidence type="ECO:0000259" key="14">
    <source>
        <dbReference type="PROSITE" id="PS50109"/>
    </source>
</evidence>
<dbReference type="GO" id="GO:0005524">
    <property type="term" value="F:ATP binding"/>
    <property type="evidence" value="ECO:0007669"/>
    <property type="project" value="UniProtKB-KW"/>
</dbReference>
<gene>
    <name evidence="15" type="ORF">ETSY1_44000</name>
</gene>
<keyword evidence="4" id="KW-0597">Phosphoprotein</keyword>
<dbReference type="AlphaFoldDB" id="W4L4X1"/>
<evidence type="ECO:0000256" key="13">
    <source>
        <dbReference type="SAM" id="Coils"/>
    </source>
</evidence>
<dbReference type="GO" id="GO:0016020">
    <property type="term" value="C:membrane"/>
    <property type="evidence" value="ECO:0007669"/>
    <property type="project" value="UniProtKB-SubCell"/>
</dbReference>
<dbReference type="CDD" id="cd00082">
    <property type="entry name" value="HisKA"/>
    <property type="match status" value="1"/>
</dbReference>
<dbReference type="InterPro" id="IPR050736">
    <property type="entry name" value="Sensor_HK_Regulatory"/>
</dbReference>
<organism evidence="15 16">
    <name type="scientific">Entotheonella factor</name>
    <dbReference type="NCBI Taxonomy" id="1429438"/>
    <lineage>
        <taxon>Bacteria</taxon>
        <taxon>Pseudomonadati</taxon>
        <taxon>Nitrospinota/Tectimicrobiota group</taxon>
        <taxon>Candidatus Tectimicrobiota</taxon>
        <taxon>Candidatus Entotheonellia</taxon>
        <taxon>Candidatus Entotheonellales</taxon>
        <taxon>Candidatus Entotheonellaceae</taxon>
        <taxon>Candidatus Entotheonella</taxon>
    </lineage>
</organism>
<evidence type="ECO:0000313" key="15">
    <source>
        <dbReference type="EMBL" id="ETW92356.1"/>
    </source>
</evidence>
<evidence type="ECO:0000256" key="3">
    <source>
        <dbReference type="ARBA" id="ARBA00012438"/>
    </source>
</evidence>
<feature type="coiled-coil region" evidence="13">
    <location>
        <begin position="4"/>
        <end position="63"/>
    </location>
</feature>
<evidence type="ECO:0000256" key="11">
    <source>
        <dbReference type="ARBA" id="ARBA00023012"/>
    </source>
</evidence>
<sequence>MAHYAQAKEQAEAATQALNVANAELEQRVRDRTAALTQSNAELQRAKEAAEAANRAKSEFLANMSHELRTPLHAILSFAALGQKRLTTVSPERADQYLQYIKTNGEILLTLLNDLLDLSQLEAGKMSFNFQLQDLRVILARIYNEVQPLCLERSLNLQYEIPAEPINATVDSQRLAQVVRNLLGNAVKFSPPDGLITLSLLPGDASVHVQVQDQGPGIPPDELEIIFEKFTQSSATRTGAGGTGLGLAICRQIMRAHQGKIWAETPPSGGAILTCELPYGPPQASEPS</sequence>
<dbReference type="Pfam" id="PF00512">
    <property type="entry name" value="HisKA"/>
    <property type="match status" value="1"/>
</dbReference>
<dbReference type="InterPro" id="IPR036890">
    <property type="entry name" value="HATPase_C_sf"/>
</dbReference>
<keyword evidence="7" id="KW-0547">Nucleotide-binding</keyword>
<dbReference type="FunFam" id="1.10.287.130:FF:000004">
    <property type="entry name" value="Ethylene receptor 1"/>
    <property type="match status" value="1"/>
</dbReference>
<keyword evidence="9" id="KW-0067">ATP-binding</keyword>
<evidence type="ECO:0000256" key="2">
    <source>
        <dbReference type="ARBA" id="ARBA00004370"/>
    </source>
</evidence>
<dbReference type="PROSITE" id="PS50109">
    <property type="entry name" value="HIS_KIN"/>
    <property type="match status" value="1"/>
</dbReference>
<keyword evidence="16" id="KW-1185">Reference proteome</keyword>
<dbReference type="SUPFAM" id="SSF47384">
    <property type="entry name" value="Homodimeric domain of signal transducing histidine kinase"/>
    <property type="match status" value="1"/>
</dbReference>
<dbReference type="Proteomes" id="UP000019141">
    <property type="component" value="Unassembled WGS sequence"/>
</dbReference>
<evidence type="ECO:0000256" key="9">
    <source>
        <dbReference type="ARBA" id="ARBA00022840"/>
    </source>
</evidence>
<keyword evidence="10" id="KW-1133">Transmembrane helix</keyword>
<dbReference type="InterPro" id="IPR005467">
    <property type="entry name" value="His_kinase_dom"/>
</dbReference>
<evidence type="ECO:0000256" key="7">
    <source>
        <dbReference type="ARBA" id="ARBA00022741"/>
    </source>
</evidence>
<dbReference type="SMART" id="SM00387">
    <property type="entry name" value="HATPase_c"/>
    <property type="match status" value="1"/>
</dbReference>
<protein>
    <recommendedName>
        <fullName evidence="3">histidine kinase</fullName>
        <ecNumber evidence="3">2.7.13.3</ecNumber>
    </recommendedName>
</protein>
<evidence type="ECO:0000256" key="5">
    <source>
        <dbReference type="ARBA" id="ARBA00022679"/>
    </source>
</evidence>
<name>W4L4X1_ENTF1</name>
<dbReference type="EMBL" id="AZHW01001519">
    <property type="protein sequence ID" value="ETW92356.1"/>
    <property type="molecule type" value="Genomic_DNA"/>
</dbReference>
<dbReference type="InterPro" id="IPR003661">
    <property type="entry name" value="HisK_dim/P_dom"/>
</dbReference>
<proteinExistence type="predicted"/>
<dbReference type="EC" id="2.7.13.3" evidence="3"/>
<feature type="domain" description="Histidine kinase" evidence="14">
    <location>
        <begin position="63"/>
        <end position="281"/>
    </location>
</feature>
<dbReference type="SMART" id="SM00388">
    <property type="entry name" value="HisKA"/>
    <property type="match status" value="1"/>
</dbReference>
<keyword evidence="11" id="KW-0902">Two-component regulatory system</keyword>
<evidence type="ECO:0000256" key="12">
    <source>
        <dbReference type="ARBA" id="ARBA00023136"/>
    </source>
</evidence>